<dbReference type="PANTHER" id="PTHR43976">
    <property type="entry name" value="SHORT CHAIN DEHYDROGENASE"/>
    <property type="match status" value="1"/>
</dbReference>
<dbReference type="PRINTS" id="PR00081">
    <property type="entry name" value="GDHRDH"/>
</dbReference>
<sequence length="281" mass="30844">MSHPECRVWFITGTSTGFGRALTEVVLAKGEAVVATARTPSVLAELVAQHPSDRLLVLKLDITQPSQVADAFERAREVFGRIDVVVNNAGFAYAGEFESVSDEAGRALMETNFWGTVSVTREALRFFREVNPKGHGGRLLQNSSVLGVVGRPAGAFYVASKFALEGLTESLAQELDPAWNIKVIHSSYHRDSLAYILNPVIQAYQNPDLPTAQIRARRDSRVYPGDVAKGAAAIYEIAALKDTPLHFPLGEDAIALLQAKFTEIERVVEDYRSWSEGLERD</sequence>
<name>A0AAD7X8W8_9APHY</name>
<evidence type="ECO:0000256" key="2">
    <source>
        <dbReference type="ARBA" id="ARBA00022857"/>
    </source>
</evidence>
<evidence type="ECO:0000313" key="6">
    <source>
        <dbReference type="Proteomes" id="UP001215151"/>
    </source>
</evidence>
<evidence type="ECO:0000256" key="3">
    <source>
        <dbReference type="ARBA" id="ARBA00023002"/>
    </source>
</evidence>
<gene>
    <name evidence="5" type="ORF">ONZ51_g5931</name>
</gene>
<dbReference type="InterPro" id="IPR051911">
    <property type="entry name" value="SDR_oxidoreductase"/>
</dbReference>
<evidence type="ECO:0000256" key="4">
    <source>
        <dbReference type="RuleBase" id="RU000363"/>
    </source>
</evidence>
<dbReference type="PANTHER" id="PTHR43976:SF16">
    <property type="entry name" value="SHORT-CHAIN DEHYDROGENASE_REDUCTASE FAMILY PROTEIN"/>
    <property type="match status" value="1"/>
</dbReference>
<dbReference type="InterPro" id="IPR020904">
    <property type="entry name" value="Sc_DH/Rdtase_CS"/>
</dbReference>
<dbReference type="GO" id="GO:0016491">
    <property type="term" value="F:oxidoreductase activity"/>
    <property type="evidence" value="ECO:0007669"/>
    <property type="project" value="UniProtKB-KW"/>
</dbReference>
<dbReference type="InterPro" id="IPR036291">
    <property type="entry name" value="NAD(P)-bd_dom_sf"/>
</dbReference>
<keyword evidence="3" id="KW-0560">Oxidoreductase</keyword>
<dbReference type="SUPFAM" id="SSF51735">
    <property type="entry name" value="NAD(P)-binding Rossmann-fold domains"/>
    <property type="match status" value="1"/>
</dbReference>
<comment type="caution">
    <text evidence="5">The sequence shown here is derived from an EMBL/GenBank/DDBJ whole genome shotgun (WGS) entry which is preliminary data.</text>
</comment>
<dbReference type="AlphaFoldDB" id="A0AAD7X8W8"/>
<dbReference type="EMBL" id="JAPEVG010000134">
    <property type="protein sequence ID" value="KAJ8481531.1"/>
    <property type="molecule type" value="Genomic_DNA"/>
</dbReference>
<keyword evidence="2" id="KW-0521">NADP</keyword>
<organism evidence="5 6">
    <name type="scientific">Trametes cubensis</name>
    <dbReference type="NCBI Taxonomy" id="1111947"/>
    <lineage>
        <taxon>Eukaryota</taxon>
        <taxon>Fungi</taxon>
        <taxon>Dikarya</taxon>
        <taxon>Basidiomycota</taxon>
        <taxon>Agaricomycotina</taxon>
        <taxon>Agaricomycetes</taxon>
        <taxon>Polyporales</taxon>
        <taxon>Polyporaceae</taxon>
        <taxon>Trametes</taxon>
    </lineage>
</organism>
<dbReference type="Pfam" id="PF00106">
    <property type="entry name" value="adh_short"/>
    <property type="match status" value="1"/>
</dbReference>
<proteinExistence type="inferred from homology"/>
<comment type="similarity">
    <text evidence="1 4">Belongs to the short-chain dehydrogenases/reductases (SDR) family.</text>
</comment>
<evidence type="ECO:0000256" key="1">
    <source>
        <dbReference type="ARBA" id="ARBA00006484"/>
    </source>
</evidence>
<accession>A0AAD7X8W8</accession>
<protein>
    <recommendedName>
        <fullName evidence="7">NAD-P-binding protein</fullName>
    </recommendedName>
</protein>
<dbReference type="PRINTS" id="PR00080">
    <property type="entry name" value="SDRFAMILY"/>
</dbReference>
<dbReference type="InterPro" id="IPR002347">
    <property type="entry name" value="SDR_fam"/>
</dbReference>
<dbReference type="Gene3D" id="3.40.50.720">
    <property type="entry name" value="NAD(P)-binding Rossmann-like Domain"/>
    <property type="match status" value="1"/>
</dbReference>
<evidence type="ECO:0000313" key="5">
    <source>
        <dbReference type="EMBL" id="KAJ8481531.1"/>
    </source>
</evidence>
<keyword evidence="6" id="KW-1185">Reference proteome</keyword>
<reference evidence="5" key="1">
    <citation type="submission" date="2022-11" db="EMBL/GenBank/DDBJ databases">
        <title>Genome Sequence of Cubamyces cubensis.</title>
        <authorList>
            <person name="Buettner E."/>
        </authorList>
    </citation>
    <scope>NUCLEOTIDE SEQUENCE</scope>
    <source>
        <strain evidence="5">MPL-01</strain>
    </source>
</reference>
<dbReference type="PROSITE" id="PS00061">
    <property type="entry name" value="ADH_SHORT"/>
    <property type="match status" value="1"/>
</dbReference>
<evidence type="ECO:0008006" key="7">
    <source>
        <dbReference type="Google" id="ProtNLM"/>
    </source>
</evidence>
<dbReference type="CDD" id="cd05374">
    <property type="entry name" value="17beta-HSD-like_SDR_c"/>
    <property type="match status" value="1"/>
</dbReference>
<dbReference type="Proteomes" id="UP001215151">
    <property type="component" value="Unassembled WGS sequence"/>
</dbReference>